<dbReference type="Proteomes" id="UP001056120">
    <property type="component" value="Linkage Group LG04"/>
</dbReference>
<proteinExistence type="predicted"/>
<reference evidence="1 2" key="2">
    <citation type="journal article" date="2022" name="Mol. Ecol. Resour.">
        <title>The genomes of chicory, endive, great burdock and yacon provide insights into Asteraceae paleo-polyploidization history and plant inulin production.</title>
        <authorList>
            <person name="Fan W."/>
            <person name="Wang S."/>
            <person name="Wang H."/>
            <person name="Wang A."/>
            <person name="Jiang F."/>
            <person name="Liu H."/>
            <person name="Zhao H."/>
            <person name="Xu D."/>
            <person name="Zhang Y."/>
        </authorList>
    </citation>
    <scope>NUCLEOTIDE SEQUENCE [LARGE SCALE GENOMIC DNA]</scope>
    <source>
        <strain evidence="2">cv. Yunnan</strain>
        <tissue evidence="1">Leaves</tissue>
    </source>
</reference>
<keyword evidence="2" id="KW-1185">Reference proteome</keyword>
<accession>A0ACB9JI57</accession>
<evidence type="ECO:0000313" key="1">
    <source>
        <dbReference type="EMBL" id="KAI3819348.1"/>
    </source>
</evidence>
<gene>
    <name evidence="1" type="ORF">L1987_13177</name>
</gene>
<reference evidence="2" key="1">
    <citation type="journal article" date="2022" name="Mol. Ecol. Resour.">
        <title>The genomes of chicory, endive, great burdock and yacon provide insights into Asteraceae palaeo-polyploidization history and plant inulin production.</title>
        <authorList>
            <person name="Fan W."/>
            <person name="Wang S."/>
            <person name="Wang H."/>
            <person name="Wang A."/>
            <person name="Jiang F."/>
            <person name="Liu H."/>
            <person name="Zhao H."/>
            <person name="Xu D."/>
            <person name="Zhang Y."/>
        </authorList>
    </citation>
    <scope>NUCLEOTIDE SEQUENCE [LARGE SCALE GENOMIC DNA]</scope>
    <source>
        <strain evidence="2">cv. Yunnan</strain>
    </source>
</reference>
<dbReference type="EMBL" id="CM042021">
    <property type="protein sequence ID" value="KAI3819348.1"/>
    <property type="molecule type" value="Genomic_DNA"/>
</dbReference>
<evidence type="ECO:0000313" key="2">
    <source>
        <dbReference type="Proteomes" id="UP001056120"/>
    </source>
</evidence>
<protein>
    <submittedName>
        <fullName evidence="1">Uncharacterized protein</fullName>
    </submittedName>
</protein>
<name>A0ACB9JI57_9ASTR</name>
<comment type="caution">
    <text evidence="1">The sequence shown here is derived from an EMBL/GenBank/DDBJ whole genome shotgun (WGS) entry which is preliminary data.</text>
</comment>
<organism evidence="1 2">
    <name type="scientific">Smallanthus sonchifolius</name>
    <dbReference type="NCBI Taxonomy" id="185202"/>
    <lineage>
        <taxon>Eukaryota</taxon>
        <taxon>Viridiplantae</taxon>
        <taxon>Streptophyta</taxon>
        <taxon>Embryophyta</taxon>
        <taxon>Tracheophyta</taxon>
        <taxon>Spermatophyta</taxon>
        <taxon>Magnoliopsida</taxon>
        <taxon>eudicotyledons</taxon>
        <taxon>Gunneridae</taxon>
        <taxon>Pentapetalae</taxon>
        <taxon>asterids</taxon>
        <taxon>campanulids</taxon>
        <taxon>Asterales</taxon>
        <taxon>Asteraceae</taxon>
        <taxon>Asteroideae</taxon>
        <taxon>Heliantheae alliance</taxon>
        <taxon>Millerieae</taxon>
        <taxon>Smallanthus</taxon>
    </lineage>
</organism>
<sequence>MMVTLFTIDLGKPNKDYHFKGYLKSSISKIDVGFEDQYRFAMVMYIANAGDSRAVLAREKKKFIGALKVVRISEEHNASFEFVREELRSLHPNDPNVESVKARCVACEGSYPAAVVVSRSGGGGGCRQRWQIEVVGSRSKEIRARLKTKGADRSCGEQIGVVGSRSMVRQGGSRGRATVVRQEDE</sequence>